<dbReference type="PANTHER" id="PTHR11851">
    <property type="entry name" value="METALLOPROTEASE"/>
    <property type="match status" value="1"/>
</dbReference>
<accession>A0ABM1K7H6</accession>
<dbReference type="PROSITE" id="PS00143">
    <property type="entry name" value="INSULINASE"/>
    <property type="match status" value="1"/>
</dbReference>
<feature type="chain" id="PRO_5045861708" description="Alpha-MPP" evidence="6">
    <location>
        <begin position="17"/>
        <end position="520"/>
    </location>
</feature>
<name>A0ABM1K7H6_GEKJA</name>
<dbReference type="PANTHER" id="PTHR11851:SF49">
    <property type="entry name" value="MITOCHONDRIAL-PROCESSING PEPTIDASE SUBUNIT ALPHA"/>
    <property type="match status" value="1"/>
</dbReference>
<evidence type="ECO:0000259" key="8">
    <source>
        <dbReference type="Pfam" id="PF05193"/>
    </source>
</evidence>
<organism evidence="9 10">
    <name type="scientific">Gekko japonicus</name>
    <name type="common">Schlegel's Japanese gecko</name>
    <dbReference type="NCBI Taxonomy" id="146911"/>
    <lineage>
        <taxon>Eukaryota</taxon>
        <taxon>Metazoa</taxon>
        <taxon>Chordata</taxon>
        <taxon>Craniata</taxon>
        <taxon>Vertebrata</taxon>
        <taxon>Euteleostomi</taxon>
        <taxon>Lepidosauria</taxon>
        <taxon>Squamata</taxon>
        <taxon>Bifurcata</taxon>
        <taxon>Gekkota</taxon>
        <taxon>Gekkonidae</taxon>
        <taxon>Gekkoninae</taxon>
        <taxon>Gekko</taxon>
    </lineage>
</organism>
<keyword evidence="9" id="KW-1185">Reference proteome</keyword>
<keyword evidence="6" id="KW-0732">Signal</keyword>
<evidence type="ECO:0000256" key="1">
    <source>
        <dbReference type="ARBA" id="ARBA00002123"/>
    </source>
</evidence>
<dbReference type="RefSeq" id="XP_015269663.1">
    <property type="nucleotide sequence ID" value="XM_015414177.1"/>
</dbReference>
<dbReference type="InterPro" id="IPR011765">
    <property type="entry name" value="Pept_M16_N"/>
</dbReference>
<protein>
    <recommendedName>
        <fullName evidence="3">Alpha-MPP</fullName>
    </recommendedName>
    <alternativeName>
        <fullName evidence="4">Inactive zinc metalloprotease alpha</fullName>
    </alternativeName>
</protein>
<evidence type="ECO:0000256" key="5">
    <source>
        <dbReference type="RuleBase" id="RU004447"/>
    </source>
</evidence>
<dbReference type="InterPro" id="IPR001431">
    <property type="entry name" value="Pept_M16_Zn_BS"/>
</dbReference>
<dbReference type="Proteomes" id="UP000694871">
    <property type="component" value="Unplaced"/>
</dbReference>
<evidence type="ECO:0000256" key="2">
    <source>
        <dbReference type="ARBA" id="ARBA00007261"/>
    </source>
</evidence>
<evidence type="ECO:0000256" key="3">
    <source>
        <dbReference type="ARBA" id="ARBA00030006"/>
    </source>
</evidence>
<dbReference type="GeneID" id="107112974"/>
<dbReference type="InterPro" id="IPR050361">
    <property type="entry name" value="MPP/UQCRC_Complex"/>
</dbReference>
<dbReference type="Pfam" id="PF00675">
    <property type="entry name" value="Peptidase_M16"/>
    <property type="match status" value="1"/>
</dbReference>
<evidence type="ECO:0000313" key="9">
    <source>
        <dbReference type="Proteomes" id="UP000694871"/>
    </source>
</evidence>
<feature type="domain" description="Peptidase M16 N-terminal" evidence="7">
    <location>
        <begin position="73"/>
        <end position="219"/>
    </location>
</feature>
<sequence>MPHSGALSLLTHLFSCSRLGLVAYRSYSSSGSSYPSIPLTAPLPGVPKPLFATVDTQQGFETKVTTLENGLQVASQNKFGQFCTVGILINSGSRYEAKYIGGISHFLEKLAFSSTAQFGSKDEILLTLEKHGGICDCQASRDTTMYAVSADVKGLDTVVGLLADVVLQPRLSDEEIEMTRMAVRFELEDLNMRPDPEPLLTEMIHAAAYRENTVGLNRFCLPEDIEKIDREVLHSYLRNYYTPNRMVLAAVGVEHDRLVACARKCLLGTEPVWGSAAVKDIDKSVAQYTGGILKLEKDMSNVSLGPTPIPELTHIMIGLETCSFLEEDFIPFAVLNMMMGGGGSFSAGGPGKGMFTRLYLNVLNRHHWMYNATSYHHSYEDTGLLCIHASADPRQVREMVEIITREFILMAGAVGEVELERAKTQLQSMLMMNLESRPVIFEDVGRQVLATGTRKLPHELCVLIGKVGTESIKRVVTKMLHNKPAVAALGDLTELPSYEHIQAALSSKDGRLPRVYRLFR</sequence>
<gene>
    <name evidence="10" type="primary">PMPCA</name>
</gene>
<reference evidence="10" key="1">
    <citation type="submission" date="2025-08" db="UniProtKB">
        <authorList>
            <consortium name="RefSeq"/>
        </authorList>
    </citation>
    <scope>IDENTIFICATION</scope>
</reference>
<dbReference type="SUPFAM" id="SSF63411">
    <property type="entry name" value="LuxS/MPP-like metallohydrolase"/>
    <property type="match status" value="2"/>
</dbReference>
<comment type="function">
    <text evidence="1">Substrate recognition and binding subunit of the essential mitochondrial processing protease (MPP), which cleaves the mitochondrial sequence off newly imported precursors proteins.</text>
</comment>
<dbReference type="InterPro" id="IPR007863">
    <property type="entry name" value="Peptidase_M16_C"/>
</dbReference>
<evidence type="ECO:0000256" key="4">
    <source>
        <dbReference type="ARBA" id="ARBA00032315"/>
    </source>
</evidence>
<feature type="domain" description="Peptidase M16 C-terminal" evidence="8">
    <location>
        <begin position="227"/>
        <end position="426"/>
    </location>
</feature>
<comment type="similarity">
    <text evidence="2 5">Belongs to the peptidase M16 family.</text>
</comment>
<feature type="signal peptide" evidence="6">
    <location>
        <begin position="1"/>
        <end position="16"/>
    </location>
</feature>
<proteinExistence type="inferred from homology"/>
<dbReference type="Pfam" id="PF05193">
    <property type="entry name" value="Peptidase_M16_C"/>
    <property type="match status" value="1"/>
</dbReference>
<evidence type="ECO:0000313" key="10">
    <source>
        <dbReference type="RefSeq" id="XP_015269663.1"/>
    </source>
</evidence>
<dbReference type="InterPro" id="IPR011249">
    <property type="entry name" value="Metalloenz_LuxS/M16"/>
</dbReference>
<evidence type="ECO:0000259" key="7">
    <source>
        <dbReference type="Pfam" id="PF00675"/>
    </source>
</evidence>
<evidence type="ECO:0000256" key="6">
    <source>
        <dbReference type="SAM" id="SignalP"/>
    </source>
</evidence>
<dbReference type="Gene3D" id="3.30.830.10">
    <property type="entry name" value="Metalloenzyme, LuxS/M16 peptidase-like"/>
    <property type="match status" value="2"/>
</dbReference>